<dbReference type="EMBL" id="JARQZJ010000130">
    <property type="protein sequence ID" value="KAK9891851.1"/>
    <property type="molecule type" value="Genomic_DNA"/>
</dbReference>
<comment type="caution">
    <text evidence="2">The sequence shown here is derived from an EMBL/GenBank/DDBJ whole genome shotgun (WGS) entry which is preliminary data.</text>
</comment>
<dbReference type="AlphaFoldDB" id="A0AAW1V832"/>
<feature type="region of interest" description="Disordered" evidence="1">
    <location>
        <begin position="145"/>
        <end position="199"/>
    </location>
</feature>
<evidence type="ECO:0000313" key="2">
    <source>
        <dbReference type="EMBL" id="KAK9891851.1"/>
    </source>
</evidence>
<protein>
    <submittedName>
        <fullName evidence="2">Uncharacterized protein</fullName>
    </submittedName>
</protein>
<evidence type="ECO:0000256" key="1">
    <source>
        <dbReference type="SAM" id="MobiDB-lite"/>
    </source>
</evidence>
<evidence type="ECO:0000313" key="3">
    <source>
        <dbReference type="Proteomes" id="UP001431783"/>
    </source>
</evidence>
<feature type="region of interest" description="Disordered" evidence="1">
    <location>
        <begin position="1"/>
        <end position="27"/>
    </location>
</feature>
<feature type="compositionally biased region" description="Low complexity" evidence="1">
    <location>
        <begin position="164"/>
        <end position="189"/>
    </location>
</feature>
<name>A0AAW1V832_9CUCU</name>
<keyword evidence="3" id="KW-1185">Reference proteome</keyword>
<organism evidence="2 3">
    <name type="scientific">Henosepilachna vigintioctopunctata</name>
    <dbReference type="NCBI Taxonomy" id="420089"/>
    <lineage>
        <taxon>Eukaryota</taxon>
        <taxon>Metazoa</taxon>
        <taxon>Ecdysozoa</taxon>
        <taxon>Arthropoda</taxon>
        <taxon>Hexapoda</taxon>
        <taxon>Insecta</taxon>
        <taxon>Pterygota</taxon>
        <taxon>Neoptera</taxon>
        <taxon>Endopterygota</taxon>
        <taxon>Coleoptera</taxon>
        <taxon>Polyphaga</taxon>
        <taxon>Cucujiformia</taxon>
        <taxon>Coccinelloidea</taxon>
        <taxon>Coccinellidae</taxon>
        <taxon>Epilachninae</taxon>
        <taxon>Epilachnini</taxon>
        <taxon>Henosepilachna</taxon>
    </lineage>
</organism>
<accession>A0AAW1V832</accession>
<sequence length="245" mass="27463">MLRQRLSHNQFMYPGQTGPGPNPAGPGAYPAMQRFPRQPIRQPHPGAMQSNQAALFSQQYGNMQNTVNQPYGNYPTDNMMANNMPNNQQVMQGGSSAMFPGQQQAFAGQQRPQPDYRGMSQNPRQQYIQQQVPNVTMNANMNPIGAQHAGAVPPYSRSNSQNLQPGMQGQPNQFQQQQQQQQQQRMRQQMVPKDSKWSSRTTTITKSCFTFEADALSSTSSIYVKIIKLTVEVLIMKISVNILVV</sequence>
<reference evidence="2 3" key="1">
    <citation type="submission" date="2023-03" db="EMBL/GenBank/DDBJ databases">
        <title>Genome insight into feeding habits of ladybird beetles.</title>
        <authorList>
            <person name="Li H.-S."/>
            <person name="Huang Y.-H."/>
            <person name="Pang H."/>
        </authorList>
    </citation>
    <scope>NUCLEOTIDE SEQUENCE [LARGE SCALE GENOMIC DNA]</scope>
    <source>
        <strain evidence="2">SYSU_2023b</strain>
        <tissue evidence="2">Whole body</tissue>
    </source>
</reference>
<proteinExistence type="predicted"/>
<dbReference type="Proteomes" id="UP001431783">
    <property type="component" value="Unassembled WGS sequence"/>
</dbReference>
<gene>
    <name evidence="2" type="ORF">WA026_016650</name>
</gene>